<comment type="similarity">
    <text evidence="1">Belongs to the DNA repair enzymes AP/ExoA family.</text>
</comment>
<gene>
    <name evidence="9" type="primary">exoA</name>
    <name evidence="9" type="ORF">METEAL_18500</name>
</gene>
<proteinExistence type="inferred from homology"/>
<evidence type="ECO:0000256" key="2">
    <source>
        <dbReference type="ARBA" id="ARBA00022723"/>
    </source>
</evidence>
<feature type="active site" description="Proton donor/acceptor" evidence="5">
    <location>
        <position position="152"/>
    </location>
</feature>
<keyword evidence="4 6" id="KW-0460">Magnesium</keyword>
<dbReference type="SUPFAM" id="SSF56219">
    <property type="entry name" value="DNase I-like"/>
    <property type="match status" value="1"/>
</dbReference>
<evidence type="ECO:0000256" key="1">
    <source>
        <dbReference type="ARBA" id="ARBA00007092"/>
    </source>
</evidence>
<feature type="binding site" evidence="6">
    <location>
        <position position="35"/>
    </location>
    <ligand>
        <name>Mg(2+)</name>
        <dbReference type="ChEBI" id="CHEBI:18420"/>
        <label>1</label>
    </ligand>
</feature>
<feature type="site" description="Interaction with DNA substrate" evidence="7">
    <location>
        <position position="250"/>
    </location>
</feature>
<dbReference type="RefSeq" id="WP_316415586.1">
    <property type="nucleotide sequence ID" value="NZ_AP027080.1"/>
</dbReference>
<evidence type="ECO:0000256" key="5">
    <source>
        <dbReference type="PIRSR" id="PIRSR604808-1"/>
    </source>
</evidence>
<feature type="binding site" evidence="6">
    <location>
        <position position="152"/>
    </location>
    <ligand>
        <name>Mg(2+)</name>
        <dbReference type="ChEBI" id="CHEBI:18420"/>
        <label>1</label>
    </ligand>
</feature>
<dbReference type="EMBL" id="AP027080">
    <property type="protein sequence ID" value="BDU72676.1"/>
    <property type="molecule type" value="Genomic_DNA"/>
</dbReference>
<evidence type="ECO:0000313" key="9">
    <source>
        <dbReference type="EMBL" id="BDU72676.1"/>
    </source>
</evidence>
<feature type="active site" description="Proton acceptor" evidence="5">
    <location>
        <position position="250"/>
    </location>
</feature>
<evidence type="ECO:0000256" key="4">
    <source>
        <dbReference type="ARBA" id="ARBA00022842"/>
    </source>
</evidence>
<dbReference type="Pfam" id="PF03372">
    <property type="entry name" value="Exo_endo_phos"/>
    <property type="match status" value="1"/>
</dbReference>
<name>A0AA48GVN6_9BACT</name>
<comment type="cofactor">
    <cofactor evidence="6">
        <name>Mg(2+)</name>
        <dbReference type="ChEBI" id="CHEBI:18420"/>
    </cofactor>
    <cofactor evidence="6">
        <name>Mn(2+)</name>
        <dbReference type="ChEBI" id="CHEBI:29035"/>
    </cofactor>
    <text evidence="6">Probably binds two magnesium or manganese ions per subunit.</text>
</comment>
<accession>A0AA48GVN6</accession>
<sequence length="258" mass="29045">MKFFSWNVNGFRAVLKNGFMDWLEKADPDVLSLQEIRADWDQVDLGVRRDLECAFDVAWFPSTSKKGYAGSATLTKKDLGFTHGKGLGVEIFDQEGRIVVSNRGDLTFIAGYFPNASAGLVRLDFKRQFAKDLAAVIRARHAKGEKVILTGDMNVAPEEIDLARPKDNRTNPGFTDEEREDFRLYLKEGMVDILRERNPGVPGLYTWWTARGGAREKNVGWRIDNFLVSRALAPRVKDARIHADVLGSDHCPISIDLD</sequence>
<evidence type="ECO:0000313" key="10">
    <source>
        <dbReference type="Proteomes" id="UP001238179"/>
    </source>
</evidence>
<feature type="binding site" evidence="6">
    <location>
        <position position="250"/>
    </location>
    <ligand>
        <name>Mg(2+)</name>
        <dbReference type="ChEBI" id="CHEBI:18420"/>
        <label>1</label>
    </ligand>
</feature>
<dbReference type="KEGG" id="msil:METEAL_18500"/>
<evidence type="ECO:0000256" key="6">
    <source>
        <dbReference type="PIRSR" id="PIRSR604808-2"/>
    </source>
</evidence>
<feature type="binding site" evidence="6">
    <location>
        <position position="7"/>
    </location>
    <ligand>
        <name>Mg(2+)</name>
        <dbReference type="ChEBI" id="CHEBI:18420"/>
        <label>1</label>
    </ligand>
</feature>
<evidence type="ECO:0000259" key="8">
    <source>
        <dbReference type="Pfam" id="PF03372"/>
    </source>
</evidence>
<dbReference type="CDD" id="cd09087">
    <property type="entry name" value="Ape1-like_AP-endo"/>
    <property type="match status" value="1"/>
</dbReference>
<feature type="site" description="Important for catalytic activity" evidence="7">
    <location>
        <position position="224"/>
    </location>
</feature>
<dbReference type="GO" id="GO:0003906">
    <property type="term" value="F:DNA-(apurinic or apyrimidinic site) endonuclease activity"/>
    <property type="evidence" value="ECO:0007669"/>
    <property type="project" value="TreeGrafter"/>
</dbReference>
<evidence type="ECO:0000256" key="3">
    <source>
        <dbReference type="ARBA" id="ARBA00022801"/>
    </source>
</evidence>
<dbReference type="PANTHER" id="PTHR22748">
    <property type="entry name" value="AP ENDONUCLEASE"/>
    <property type="match status" value="1"/>
</dbReference>
<protein>
    <submittedName>
        <fullName evidence="9">Exodeoxyribonuclease III</fullName>
    </submittedName>
</protein>
<dbReference type="PANTHER" id="PTHR22748:SF6">
    <property type="entry name" value="DNA-(APURINIC OR APYRIMIDINIC SITE) ENDONUCLEASE"/>
    <property type="match status" value="1"/>
</dbReference>
<dbReference type="Gene3D" id="3.60.10.10">
    <property type="entry name" value="Endonuclease/exonuclease/phosphatase"/>
    <property type="match status" value="1"/>
</dbReference>
<dbReference type="Proteomes" id="UP001238179">
    <property type="component" value="Chromosome"/>
</dbReference>
<feature type="binding site" evidence="6">
    <location>
        <position position="249"/>
    </location>
    <ligand>
        <name>Mg(2+)</name>
        <dbReference type="ChEBI" id="CHEBI:18420"/>
        <label>1</label>
    </ligand>
</feature>
<feature type="site" description="Transition state stabilizer" evidence="7">
    <location>
        <position position="154"/>
    </location>
</feature>
<dbReference type="GO" id="GO:0008081">
    <property type="term" value="F:phosphoric diester hydrolase activity"/>
    <property type="evidence" value="ECO:0007669"/>
    <property type="project" value="TreeGrafter"/>
</dbReference>
<keyword evidence="6" id="KW-0464">Manganese</keyword>
<dbReference type="InterPro" id="IPR004808">
    <property type="entry name" value="AP_endonuc_1"/>
</dbReference>
<dbReference type="PROSITE" id="PS51435">
    <property type="entry name" value="AP_NUCLEASE_F1_4"/>
    <property type="match status" value="1"/>
</dbReference>
<dbReference type="InterPro" id="IPR036691">
    <property type="entry name" value="Endo/exonu/phosph_ase_sf"/>
</dbReference>
<keyword evidence="10" id="KW-1185">Reference proteome</keyword>
<dbReference type="NCBIfam" id="TIGR00633">
    <property type="entry name" value="xth"/>
    <property type="match status" value="1"/>
</dbReference>
<dbReference type="GO" id="GO:0046872">
    <property type="term" value="F:metal ion binding"/>
    <property type="evidence" value="ECO:0007669"/>
    <property type="project" value="UniProtKB-KW"/>
</dbReference>
<feature type="active site" evidence="5">
    <location>
        <position position="112"/>
    </location>
</feature>
<evidence type="ECO:0000256" key="7">
    <source>
        <dbReference type="PIRSR" id="PIRSR604808-3"/>
    </source>
</evidence>
<organism evidence="9 10">
    <name type="scientific">Mesoterricola silvestris</name>
    <dbReference type="NCBI Taxonomy" id="2927979"/>
    <lineage>
        <taxon>Bacteria</taxon>
        <taxon>Pseudomonadati</taxon>
        <taxon>Acidobacteriota</taxon>
        <taxon>Holophagae</taxon>
        <taxon>Holophagales</taxon>
        <taxon>Holophagaceae</taxon>
        <taxon>Mesoterricola</taxon>
    </lineage>
</organism>
<feature type="binding site" evidence="6">
    <location>
        <position position="154"/>
    </location>
    <ligand>
        <name>Mg(2+)</name>
        <dbReference type="ChEBI" id="CHEBI:18420"/>
        <label>1</label>
    </ligand>
</feature>
<keyword evidence="3" id="KW-0378">Hydrolase</keyword>
<dbReference type="InterPro" id="IPR005135">
    <property type="entry name" value="Endo/exonuclease/phosphatase"/>
</dbReference>
<dbReference type="AlphaFoldDB" id="A0AA48GVN6"/>
<dbReference type="GO" id="GO:0008311">
    <property type="term" value="F:double-stranded DNA 3'-5' DNA exonuclease activity"/>
    <property type="evidence" value="ECO:0007669"/>
    <property type="project" value="TreeGrafter"/>
</dbReference>
<reference evidence="10" key="1">
    <citation type="journal article" date="2023" name="Int. J. Syst. Evol. Microbiol.">
        <title>Mesoterricola silvestris gen. nov., sp. nov., Mesoterricola sediminis sp. nov., Geothrix oryzae sp. nov., Geothrix edaphica sp. nov., Geothrix rubra sp. nov., and Geothrix limicola sp. nov., six novel members of Acidobacteriota isolated from soils.</title>
        <authorList>
            <person name="Itoh H."/>
            <person name="Sugisawa Y."/>
            <person name="Mise K."/>
            <person name="Xu Z."/>
            <person name="Kuniyasu M."/>
            <person name="Ushijima N."/>
            <person name="Kawano K."/>
            <person name="Kobayashi E."/>
            <person name="Shiratori Y."/>
            <person name="Masuda Y."/>
            <person name="Senoo K."/>
        </authorList>
    </citation>
    <scope>NUCLEOTIDE SEQUENCE [LARGE SCALE GENOMIC DNA]</scope>
    <source>
        <strain evidence="10">W79</strain>
    </source>
</reference>
<feature type="domain" description="Endonuclease/exonuclease/phosphatase" evidence="8">
    <location>
        <begin position="5"/>
        <end position="250"/>
    </location>
</feature>
<dbReference type="GO" id="GO:0006284">
    <property type="term" value="P:base-excision repair"/>
    <property type="evidence" value="ECO:0007669"/>
    <property type="project" value="TreeGrafter"/>
</dbReference>
<dbReference type="NCBIfam" id="TIGR00195">
    <property type="entry name" value="exoDNase_III"/>
    <property type="match status" value="1"/>
</dbReference>
<keyword evidence="2 6" id="KW-0479">Metal-binding</keyword>